<sequence>MGNREDLLAGAKRCLLDKGYERSTVRDIATEAGVSMAAIGYHFGSRENLLNAALFEAMDEWGAEVARTLGAEGESDAGTAERFEAMWARMIDSFTSHRPLWLASVEAFMQAARSSELRDRLADGMRQGRAGQAAALLVTGEDSLPDEQVRSLGSVHMALLSGVMLQWMVSPEDAPSAAEVARGLRALSGVVWPDGES</sequence>
<dbReference type="Pfam" id="PF17940">
    <property type="entry name" value="TetR_C_31"/>
    <property type="match status" value="1"/>
</dbReference>
<evidence type="ECO:0000256" key="2">
    <source>
        <dbReference type="PROSITE-ProRule" id="PRU00335"/>
    </source>
</evidence>
<dbReference type="OrthoDB" id="2356263at2"/>
<dbReference type="Gene3D" id="1.10.357.10">
    <property type="entry name" value="Tetracycline Repressor, domain 2"/>
    <property type="match status" value="1"/>
</dbReference>
<proteinExistence type="predicted"/>
<dbReference type="EMBL" id="FOUP01000004">
    <property type="protein sequence ID" value="SFN41627.1"/>
    <property type="molecule type" value="Genomic_DNA"/>
</dbReference>
<evidence type="ECO:0000313" key="6">
    <source>
        <dbReference type="Proteomes" id="UP000199398"/>
    </source>
</evidence>
<keyword evidence="7" id="KW-1185">Reference proteome</keyword>
<dbReference type="PANTHER" id="PTHR30055">
    <property type="entry name" value="HTH-TYPE TRANSCRIPTIONAL REGULATOR RUTR"/>
    <property type="match status" value="1"/>
</dbReference>
<dbReference type="AlphaFoldDB" id="A0A1I4YUJ0"/>
<reference evidence="5 6" key="1">
    <citation type="submission" date="2016-10" db="EMBL/GenBank/DDBJ databases">
        <authorList>
            <person name="de Groot N.N."/>
        </authorList>
    </citation>
    <scope>NUCLEOTIDE SEQUENCE [LARGE SCALE GENOMIC DNA]</scope>
    <source>
        <strain evidence="5 6">CPCC 201259</strain>
    </source>
</reference>
<dbReference type="STRING" id="455193.SAMN05421805_104293"/>
<dbReference type="InterPro" id="IPR041583">
    <property type="entry name" value="TetR_C_31"/>
</dbReference>
<dbReference type="GO" id="GO:0000976">
    <property type="term" value="F:transcription cis-regulatory region binding"/>
    <property type="evidence" value="ECO:0007669"/>
    <property type="project" value="TreeGrafter"/>
</dbReference>
<dbReference type="PROSITE" id="PS50977">
    <property type="entry name" value="HTH_TETR_2"/>
    <property type="match status" value="1"/>
</dbReference>
<evidence type="ECO:0000259" key="3">
    <source>
        <dbReference type="PROSITE" id="PS50977"/>
    </source>
</evidence>
<reference evidence="4 7" key="2">
    <citation type="submission" date="2018-10" db="EMBL/GenBank/DDBJ databases">
        <title>Sequencing the genomes of 1000 actinobacteria strains.</title>
        <authorList>
            <person name="Klenk H.-P."/>
        </authorList>
    </citation>
    <scope>NUCLEOTIDE SEQUENCE [LARGE SCALE GENOMIC DNA]</scope>
    <source>
        <strain evidence="4 7">DSM 45119</strain>
    </source>
</reference>
<dbReference type="RefSeq" id="WP_093152245.1">
    <property type="nucleotide sequence ID" value="NZ_FOUP01000004.1"/>
</dbReference>
<dbReference type="Pfam" id="PF00440">
    <property type="entry name" value="TetR_N"/>
    <property type="match status" value="1"/>
</dbReference>
<dbReference type="Proteomes" id="UP000199398">
    <property type="component" value="Unassembled WGS sequence"/>
</dbReference>
<protein>
    <submittedName>
        <fullName evidence="5">DNA-binding transcriptional regulator, AcrR family</fullName>
    </submittedName>
    <submittedName>
        <fullName evidence="4">TetR family transcriptional regulator</fullName>
    </submittedName>
</protein>
<dbReference type="GO" id="GO:0003700">
    <property type="term" value="F:DNA-binding transcription factor activity"/>
    <property type="evidence" value="ECO:0007669"/>
    <property type="project" value="TreeGrafter"/>
</dbReference>
<gene>
    <name evidence="4" type="ORF">ATL45_1077</name>
    <name evidence="5" type="ORF">SAMN05421805_104293</name>
</gene>
<evidence type="ECO:0000313" key="7">
    <source>
        <dbReference type="Proteomes" id="UP000270697"/>
    </source>
</evidence>
<dbReference type="EMBL" id="RBXX01000002">
    <property type="protein sequence ID" value="RKT82819.1"/>
    <property type="molecule type" value="Genomic_DNA"/>
</dbReference>
<dbReference type="InterPro" id="IPR050109">
    <property type="entry name" value="HTH-type_TetR-like_transc_reg"/>
</dbReference>
<dbReference type="SUPFAM" id="SSF46689">
    <property type="entry name" value="Homeodomain-like"/>
    <property type="match status" value="1"/>
</dbReference>
<keyword evidence="1 2" id="KW-0238">DNA-binding</keyword>
<dbReference type="SUPFAM" id="SSF48498">
    <property type="entry name" value="Tetracyclin repressor-like, C-terminal domain"/>
    <property type="match status" value="1"/>
</dbReference>
<feature type="domain" description="HTH tetR-type" evidence="3">
    <location>
        <begin position="1"/>
        <end position="61"/>
    </location>
</feature>
<evidence type="ECO:0000313" key="5">
    <source>
        <dbReference type="EMBL" id="SFN41627.1"/>
    </source>
</evidence>
<organism evidence="5 6">
    <name type="scientific">Saccharopolyspora antimicrobica</name>
    <dbReference type="NCBI Taxonomy" id="455193"/>
    <lineage>
        <taxon>Bacteria</taxon>
        <taxon>Bacillati</taxon>
        <taxon>Actinomycetota</taxon>
        <taxon>Actinomycetes</taxon>
        <taxon>Pseudonocardiales</taxon>
        <taxon>Pseudonocardiaceae</taxon>
        <taxon>Saccharopolyspora</taxon>
    </lineage>
</organism>
<dbReference type="PRINTS" id="PR00455">
    <property type="entry name" value="HTHTETR"/>
</dbReference>
<accession>A0A1I4YUJ0</accession>
<dbReference type="InterPro" id="IPR009057">
    <property type="entry name" value="Homeodomain-like_sf"/>
</dbReference>
<dbReference type="Proteomes" id="UP000270697">
    <property type="component" value="Unassembled WGS sequence"/>
</dbReference>
<feature type="DNA-binding region" description="H-T-H motif" evidence="2">
    <location>
        <begin position="24"/>
        <end position="43"/>
    </location>
</feature>
<dbReference type="InterPro" id="IPR036271">
    <property type="entry name" value="Tet_transcr_reg_TetR-rel_C_sf"/>
</dbReference>
<dbReference type="PANTHER" id="PTHR30055:SF219">
    <property type="entry name" value="TRANSCRIPTIONAL REGULATORY PROTEIN"/>
    <property type="match status" value="1"/>
</dbReference>
<name>A0A1I4YUJ0_9PSEU</name>
<evidence type="ECO:0000256" key="1">
    <source>
        <dbReference type="ARBA" id="ARBA00023125"/>
    </source>
</evidence>
<dbReference type="InterPro" id="IPR001647">
    <property type="entry name" value="HTH_TetR"/>
</dbReference>
<evidence type="ECO:0000313" key="4">
    <source>
        <dbReference type="EMBL" id="RKT82819.1"/>
    </source>
</evidence>